<proteinExistence type="predicted"/>
<evidence type="ECO:0000313" key="3">
    <source>
        <dbReference type="Proteomes" id="UP000078540"/>
    </source>
</evidence>
<evidence type="ECO:0000313" key="2">
    <source>
        <dbReference type="EMBL" id="KYM82956.1"/>
    </source>
</evidence>
<dbReference type="Proteomes" id="UP000078540">
    <property type="component" value="Unassembled WGS sequence"/>
</dbReference>
<accession>A0A195BEE4</accession>
<sequence>SVDEKWEPNRKAPAIDLIQLLTNYLTGKSIAKLYMSRSRELRKRRGASNATLPALYKEIFLAIITYAKALWENLIKKQLNNIQKEKKTYEIFHLERLEKGCWILKRKRFDQHYHRRNNVSVGPLGGEKFRSKNNGDTDRDQKGALMLR</sequence>
<dbReference type="AlphaFoldDB" id="A0A195BEE4"/>
<feature type="non-terminal residue" evidence="2">
    <location>
        <position position="1"/>
    </location>
</feature>
<reference evidence="2 3" key="1">
    <citation type="submission" date="2015-09" db="EMBL/GenBank/DDBJ databases">
        <title>Atta colombica WGS genome.</title>
        <authorList>
            <person name="Nygaard S."/>
            <person name="Hu H."/>
            <person name="Boomsma J."/>
            <person name="Zhang G."/>
        </authorList>
    </citation>
    <scope>NUCLEOTIDE SEQUENCE [LARGE SCALE GENOMIC DNA]</scope>
    <source>
        <strain evidence="2">Treedump-2</strain>
        <tissue evidence="2">Whole body</tissue>
    </source>
</reference>
<feature type="compositionally biased region" description="Basic and acidic residues" evidence="1">
    <location>
        <begin position="127"/>
        <end position="142"/>
    </location>
</feature>
<feature type="region of interest" description="Disordered" evidence="1">
    <location>
        <begin position="124"/>
        <end position="148"/>
    </location>
</feature>
<evidence type="ECO:0000256" key="1">
    <source>
        <dbReference type="SAM" id="MobiDB-lite"/>
    </source>
</evidence>
<organism evidence="2 3">
    <name type="scientific">Atta colombica</name>
    <dbReference type="NCBI Taxonomy" id="520822"/>
    <lineage>
        <taxon>Eukaryota</taxon>
        <taxon>Metazoa</taxon>
        <taxon>Ecdysozoa</taxon>
        <taxon>Arthropoda</taxon>
        <taxon>Hexapoda</taxon>
        <taxon>Insecta</taxon>
        <taxon>Pterygota</taxon>
        <taxon>Neoptera</taxon>
        <taxon>Endopterygota</taxon>
        <taxon>Hymenoptera</taxon>
        <taxon>Apocrita</taxon>
        <taxon>Aculeata</taxon>
        <taxon>Formicoidea</taxon>
        <taxon>Formicidae</taxon>
        <taxon>Myrmicinae</taxon>
        <taxon>Atta</taxon>
    </lineage>
</organism>
<protein>
    <submittedName>
        <fullName evidence="2">Uncharacterized protein</fullName>
    </submittedName>
</protein>
<keyword evidence="3" id="KW-1185">Reference proteome</keyword>
<name>A0A195BEE4_9HYME</name>
<gene>
    <name evidence="2" type="ORF">ALC53_06668</name>
</gene>
<dbReference type="EMBL" id="KQ976504">
    <property type="protein sequence ID" value="KYM82956.1"/>
    <property type="molecule type" value="Genomic_DNA"/>
</dbReference>